<evidence type="ECO:0000313" key="2">
    <source>
        <dbReference type="EMBL" id="KAF2436705.1"/>
    </source>
</evidence>
<dbReference type="Pfam" id="PF00106">
    <property type="entry name" value="adh_short"/>
    <property type="match status" value="1"/>
</dbReference>
<dbReference type="InterPro" id="IPR036291">
    <property type="entry name" value="NAD(P)-bd_dom_sf"/>
</dbReference>
<name>A0A9P4P1V0_9PEZI</name>
<accession>A0A9P4P1V0</accession>
<comment type="caution">
    <text evidence="2">The sequence shown here is derived from an EMBL/GenBank/DDBJ whole genome shotgun (WGS) entry which is preliminary data.</text>
</comment>
<proteinExistence type="predicted"/>
<dbReference type="EMBL" id="MU007009">
    <property type="protein sequence ID" value="KAF2436705.1"/>
    <property type="molecule type" value="Genomic_DNA"/>
</dbReference>
<gene>
    <name evidence="2" type="ORF">EJ08DRAFT_673869</name>
</gene>
<dbReference type="GO" id="GO:0016491">
    <property type="term" value="F:oxidoreductase activity"/>
    <property type="evidence" value="ECO:0007669"/>
    <property type="project" value="UniProtKB-KW"/>
</dbReference>
<evidence type="ECO:0000256" key="1">
    <source>
        <dbReference type="ARBA" id="ARBA00023002"/>
    </source>
</evidence>
<dbReference type="PANTHER" id="PTHR43157:SF31">
    <property type="entry name" value="PHOSPHATIDYLINOSITOL-GLYCAN BIOSYNTHESIS CLASS F PROTEIN"/>
    <property type="match status" value="1"/>
</dbReference>
<dbReference type="PANTHER" id="PTHR43157">
    <property type="entry name" value="PHOSPHATIDYLINOSITOL-GLYCAN BIOSYNTHESIS CLASS F PROTEIN-RELATED"/>
    <property type="match status" value="1"/>
</dbReference>
<sequence>MASVRNFNTRYYAFCGGTAGIGQAAAFALAEKGANIAVVGRTKDLGDQTVNILLSKGASSATFIKGDLSTVAGAQATAQAIQAWCPRLDGLVHSAMTAFSKKIVTSDGLEFAFALQYFARVIIDSLLLDHLAASKDGRIVHLAGAVPKSIIPDLDDLQFEKHSFSFWKSVLGTHNLGFMFLQEAATRWRNRPVSLNMICVPSTKTKSMSDPNMPFLMRVMGWFGTKPEIAAKNVVTFLEASSITDADRFGVMYDPKKLTVSQPGMDEGKAAKLWSITYNLAKEKGVELSAMRS</sequence>
<protein>
    <submittedName>
        <fullName evidence="2">NAD(P)-binding protein</fullName>
    </submittedName>
</protein>
<keyword evidence="1" id="KW-0560">Oxidoreductase</keyword>
<dbReference type="SUPFAM" id="SSF51735">
    <property type="entry name" value="NAD(P)-binding Rossmann-fold domains"/>
    <property type="match status" value="1"/>
</dbReference>
<evidence type="ECO:0000313" key="3">
    <source>
        <dbReference type="Proteomes" id="UP000800235"/>
    </source>
</evidence>
<dbReference type="AlphaFoldDB" id="A0A9P4P1V0"/>
<dbReference type="Gene3D" id="3.40.50.720">
    <property type="entry name" value="NAD(P)-binding Rossmann-like Domain"/>
    <property type="match status" value="1"/>
</dbReference>
<dbReference type="OrthoDB" id="3935246at2759"/>
<reference evidence="2" key="1">
    <citation type="journal article" date="2020" name="Stud. Mycol.">
        <title>101 Dothideomycetes genomes: a test case for predicting lifestyles and emergence of pathogens.</title>
        <authorList>
            <person name="Haridas S."/>
            <person name="Albert R."/>
            <person name="Binder M."/>
            <person name="Bloem J."/>
            <person name="Labutti K."/>
            <person name="Salamov A."/>
            <person name="Andreopoulos B."/>
            <person name="Baker S."/>
            <person name="Barry K."/>
            <person name="Bills G."/>
            <person name="Bluhm B."/>
            <person name="Cannon C."/>
            <person name="Castanera R."/>
            <person name="Culley D."/>
            <person name="Daum C."/>
            <person name="Ezra D."/>
            <person name="Gonzalez J."/>
            <person name="Henrissat B."/>
            <person name="Kuo A."/>
            <person name="Liang C."/>
            <person name="Lipzen A."/>
            <person name="Lutzoni F."/>
            <person name="Magnuson J."/>
            <person name="Mondo S."/>
            <person name="Nolan M."/>
            <person name="Ohm R."/>
            <person name="Pangilinan J."/>
            <person name="Park H.-J."/>
            <person name="Ramirez L."/>
            <person name="Alfaro M."/>
            <person name="Sun H."/>
            <person name="Tritt A."/>
            <person name="Yoshinaga Y."/>
            <person name="Zwiers L.-H."/>
            <person name="Turgeon B."/>
            <person name="Goodwin S."/>
            <person name="Spatafora J."/>
            <person name="Crous P."/>
            <person name="Grigoriev I."/>
        </authorList>
    </citation>
    <scope>NUCLEOTIDE SEQUENCE</scope>
    <source>
        <strain evidence="2">CBS 130266</strain>
    </source>
</reference>
<keyword evidence="3" id="KW-1185">Reference proteome</keyword>
<organism evidence="2 3">
    <name type="scientific">Tothia fuscella</name>
    <dbReference type="NCBI Taxonomy" id="1048955"/>
    <lineage>
        <taxon>Eukaryota</taxon>
        <taxon>Fungi</taxon>
        <taxon>Dikarya</taxon>
        <taxon>Ascomycota</taxon>
        <taxon>Pezizomycotina</taxon>
        <taxon>Dothideomycetes</taxon>
        <taxon>Pleosporomycetidae</taxon>
        <taxon>Venturiales</taxon>
        <taxon>Cylindrosympodiaceae</taxon>
        <taxon>Tothia</taxon>
    </lineage>
</organism>
<dbReference type="Proteomes" id="UP000800235">
    <property type="component" value="Unassembled WGS sequence"/>
</dbReference>
<dbReference type="InterPro" id="IPR002347">
    <property type="entry name" value="SDR_fam"/>
</dbReference>